<evidence type="ECO:0000256" key="7">
    <source>
        <dbReference type="SAM" id="MobiDB-lite"/>
    </source>
</evidence>
<evidence type="ECO:0000256" key="6">
    <source>
        <dbReference type="PROSITE-ProRule" id="PRU10141"/>
    </source>
</evidence>
<evidence type="ECO:0000313" key="9">
    <source>
        <dbReference type="EMBL" id="KAJ3097610.1"/>
    </source>
</evidence>
<keyword evidence="4 9" id="KW-0418">Kinase</keyword>
<reference evidence="9" key="1">
    <citation type="submission" date="2020-05" db="EMBL/GenBank/DDBJ databases">
        <title>Phylogenomic resolution of chytrid fungi.</title>
        <authorList>
            <person name="Stajich J.E."/>
            <person name="Amses K."/>
            <person name="Simmons R."/>
            <person name="Seto K."/>
            <person name="Myers J."/>
            <person name="Bonds A."/>
            <person name="Quandt C.A."/>
            <person name="Barry K."/>
            <person name="Liu P."/>
            <person name="Grigoriev I."/>
            <person name="Longcore J.E."/>
            <person name="James T.Y."/>
        </authorList>
    </citation>
    <scope>NUCLEOTIDE SEQUENCE</scope>
    <source>
        <strain evidence="9">JEL0513</strain>
    </source>
</reference>
<dbReference type="InterPro" id="IPR000719">
    <property type="entry name" value="Prot_kinase_dom"/>
</dbReference>
<evidence type="ECO:0000256" key="4">
    <source>
        <dbReference type="ARBA" id="ARBA00022777"/>
    </source>
</evidence>
<comment type="caution">
    <text evidence="9">The sequence shown here is derived from an EMBL/GenBank/DDBJ whole genome shotgun (WGS) entry which is preliminary data.</text>
</comment>
<keyword evidence="5 6" id="KW-0067">ATP-binding</keyword>
<evidence type="ECO:0000259" key="8">
    <source>
        <dbReference type="PROSITE" id="PS50011"/>
    </source>
</evidence>
<keyword evidence="2" id="KW-0808">Transferase</keyword>
<dbReference type="Proteomes" id="UP001211907">
    <property type="component" value="Unassembled WGS sequence"/>
</dbReference>
<dbReference type="PANTHER" id="PTHR45646">
    <property type="entry name" value="SERINE/THREONINE-PROTEIN KINASE DOA-RELATED"/>
    <property type="match status" value="1"/>
</dbReference>
<name>A0AAD5XDB9_9FUNG</name>
<evidence type="ECO:0000313" key="10">
    <source>
        <dbReference type="Proteomes" id="UP001211907"/>
    </source>
</evidence>
<dbReference type="SMART" id="SM00220">
    <property type="entry name" value="S_TKc"/>
    <property type="match status" value="1"/>
</dbReference>
<dbReference type="PROSITE" id="PS50011">
    <property type="entry name" value="PROTEIN_KINASE_DOM"/>
    <property type="match status" value="1"/>
</dbReference>
<evidence type="ECO:0000256" key="2">
    <source>
        <dbReference type="ARBA" id="ARBA00022679"/>
    </source>
</evidence>
<dbReference type="InterPro" id="IPR008271">
    <property type="entry name" value="Ser/Thr_kinase_AS"/>
</dbReference>
<gene>
    <name evidence="9" type="primary">KNS1_2</name>
    <name evidence="9" type="ORF">HK100_005303</name>
</gene>
<evidence type="ECO:0000256" key="1">
    <source>
        <dbReference type="ARBA" id="ARBA00022527"/>
    </source>
</evidence>
<evidence type="ECO:0000256" key="3">
    <source>
        <dbReference type="ARBA" id="ARBA00022741"/>
    </source>
</evidence>
<keyword evidence="10" id="KW-1185">Reference proteome</keyword>
<dbReference type="InterPro" id="IPR017441">
    <property type="entry name" value="Protein_kinase_ATP_BS"/>
</dbReference>
<accession>A0AAD5XDB9</accession>
<dbReference type="SUPFAM" id="SSF56112">
    <property type="entry name" value="Protein kinase-like (PK-like)"/>
    <property type="match status" value="1"/>
</dbReference>
<dbReference type="GO" id="GO:0005634">
    <property type="term" value="C:nucleus"/>
    <property type="evidence" value="ECO:0007669"/>
    <property type="project" value="TreeGrafter"/>
</dbReference>
<feature type="compositionally biased region" description="Polar residues" evidence="7">
    <location>
        <begin position="759"/>
        <end position="771"/>
    </location>
</feature>
<dbReference type="GO" id="GO:0005524">
    <property type="term" value="F:ATP binding"/>
    <property type="evidence" value="ECO:0007669"/>
    <property type="project" value="UniProtKB-UniRule"/>
</dbReference>
<feature type="region of interest" description="Disordered" evidence="7">
    <location>
        <begin position="759"/>
        <end position="799"/>
    </location>
</feature>
<feature type="binding site" evidence="6">
    <location>
        <position position="554"/>
    </location>
    <ligand>
        <name>ATP</name>
        <dbReference type="ChEBI" id="CHEBI:30616"/>
    </ligand>
</feature>
<dbReference type="PANTHER" id="PTHR45646:SF11">
    <property type="entry name" value="SERINE_THREONINE-PROTEIN KINASE DOA"/>
    <property type="match status" value="1"/>
</dbReference>
<keyword evidence="3 6" id="KW-0547">Nucleotide-binding</keyword>
<dbReference type="InterPro" id="IPR051175">
    <property type="entry name" value="CLK_kinases"/>
</dbReference>
<organism evidence="9 10">
    <name type="scientific">Physocladia obscura</name>
    <dbReference type="NCBI Taxonomy" id="109957"/>
    <lineage>
        <taxon>Eukaryota</taxon>
        <taxon>Fungi</taxon>
        <taxon>Fungi incertae sedis</taxon>
        <taxon>Chytridiomycota</taxon>
        <taxon>Chytridiomycota incertae sedis</taxon>
        <taxon>Chytridiomycetes</taxon>
        <taxon>Chytridiales</taxon>
        <taxon>Chytriomycetaceae</taxon>
        <taxon>Physocladia</taxon>
    </lineage>
</organism>
<dbReference type="Gene3D" id="1.10.510.10">
    <property type="entry name" value="Transferase(Phosphotransferase) domain 1"/>
    <property type="match status" value="1"/>
</dbReference>
<dbReference type="InterPro" id="IPR011009">
    <property type="entry name" value="Kinase-like_dom_sf"/>
</dbReference>
<evidence type="ECO:0000256" key="5">
    <source>
        <dbReference type="ARBA" id="ARBA00022840"/>
    </source>
</evidence>
<protein>
    <submittedName>
        <fullName evidence="9">Dual specificity protein kinase kns1</fullName>
    </submittedName>
</protein>
<dbReference type="AlphaFoldDB" id="A0AAD5XDB9"/>
<dbReference type="PROSITE" id="PS00107">
    <property type="entry name" value="PROTEIN_KINASE_ATP"/>
    <property type="match status" value="1"/>
</dbReference>
<sequence>MAIRTDMLMGATHLEAQHHENATSLQQQHHHYLLSNDNNDNNGVFTLPSPPSSLPYASKLKHANHNNPPAVFPLSPPSHPTSATSYGYFAGNVCSPSHLQPQHQQQQYQHIFAQPASTARVSVSSASLLNLLSEENEADIINFNQPVLNLQSNKDNYDDRYSVFDSNYGNCSNSNSQLLQKLQHAHAAESDPFAPYSLPPPTPVLPIPAAYPYSYTPEQTFKADVSLKRRVPWPDSSLSLSASTSVSTPTVTSEVPVASRSFANLSSRVTTRSQTRRQLLESHPAHINAAISQQRYAPLQTSSNPGYDYSQTVNTVQSPLLPSSVSNLSPAGFGLINPALYPNYGGVSSPSVQAAAFALMYPSQSKTQSRYEQTVQQLYPQPFYYQQQQQPQLQEFQEQFQIQQPQYSNHQQQRQVLQLGKSSALSAVKLPPLDKQTLTEVIDLTRSESPIIKKRRVDLYTSYSLMSIPGPLPLPAPQAYSGRLLISNHDRVLHRRPPVIAPLFECDDKDGHYIVREGDDLTPQFKIIRLLGQGTFGKVVEAYDRRRNIKVAIKIIRSIQKYRDAAKIEVRVLNALKKNDPQNLKRCIHLMFHFEHRNHTCMVFELLAQSIFDFLKENSFNPFPMSHIQSFAHQIIDSITFMHNLRLIHTDLKPENLMLENIQCRQVLNRTESRELLSARLRLIDFGSAIFDNDYHSSVVSTRHYRAPEIILGTGWSFPCDMCRTSRNDASSIGPHAGLHHTQHQPRQTQRKILQIKPSSKLATPTNSQINEKVCQDDAVARPNNTNDKRDDTAVSGSY</sequence>
<dbReference type="GO" id="GO:0043484">
    <property type="term" value="P:regulation of RNA splicing"/>
    <property type="evidence" value="ECO:0007669"/>
    <property type="project" value="TreeGrafter"/>
</dbReference>
<dbReference type="Pfam" id="PF00069">
    <property type="entry name" value="Pkinase"/>
    <property type="match status" value="1"/>
</dbReference>
<dbReference type="Gene3D" id="3.30.200.20">
    <property type="entry name" value="Phosphorylase Kinase, domain 1"/>
    <property type="match status" value="1"/>
</dbReference>
<feature type="domain" description="Protein kinase" evidence="8">
    <location>
        <begin position="525"/>
        <end position="795"/>
    </location>
</feature>
<keyword evidence="1" id="KW-0723">Serine/threonine-protein kinase</keyword>
<dbReference type="GO" id="GO:0004674">
    <property type="term" value="F:protein serine/threonine kinase activity"/>
    <property type="evidence" value="ECO:0007669"/>
    <property type="project" value="UniProtKB-KW"/>
</dbReference>
<dbReference type="PROSITE" id="PS00108">
    <property type="entry name" value="PROTEIN_KINASE_ST"/>
    <property type="match status" value="1"/>
</dbReference>
<proteinExistence type="predicted"/>
<dbReference type="EMBL" id="JADGJH010002492">
    <property type="protein sequence ID" value="KAJ3097610.1"/>
    <property type="molecule type" value="Genomic_DNA"/>
</dbReference>